<protein>
    <recommendedName>
        <fullName evidence="1">Reverse transcriptase zinc-binding domain-containing protein</fullName>
    </recommendedName>
</protein>
<accession>A0A438K5Z4</accession>
<name>A0A438K5Z4_VITVI</name>
<feature type="domain" description="Reverse transcriptase zinc-binding" evidence="1">
    <location>
        <begin position="162"/>
        <end position="214"/>
    </location>
</feature>
<reference evidence="2 3" key="1">
    <citation type="journal article" date="2018" name="PLoS Genet.">
        <title>Population sequencing reveals clonal diversity and ancestral inbreeding in the grapevine cultivar Chardonnay.</title>
        <authorList>
            <person name="Roach M.J."/>
            <person name="Johnson D.L."/>
            <person name="Bohlmann J."/>
            <person name="van Vuuren H.J."/>
            <person name="Jones S.J."/>
            <person name="Pretorius I.S."/>
            <person name="Schmidt S.A."/>
            <person name="Borneman A.R."/>
        </authorList>
    </citation>
    <scope>NUCLEOTIDE SEQUENCE [LARGE SCALE GENOMIC DNA]</scope>
    <source>
        <strain evidence="3">cv. Chardonnay</strain>
        <tissue evidence="2">Leaf</tissue>
    </source>
</reference>
<organism evidence="2 3">
    <name type="scientific">Vitis vinifera</name>
    <name type="common">Grape</name>
    <dbReference type="NCBI Taxonomy" id="29760"/>
    <lineage>
        <taxon>Eukaryota</taxon>
        <taxon>Viridiplantae</taxon>
        <taxon>Streptophyta</taxon>
        <taxon>Embryophyta</taxon>
        <taxon>Tracheophyta</taxon>
        <taxon>Spermatophyta</taxon>
        <taxon>Magnoliopsida</taxon>
        <taxon>eudicotyledons</taxon>
        <taxon>Gunneridae</taxon>
        <taxon>Pentapetalae</taxon>
        <taxon>rosids</taxon>
        <taxon>Vitales</taxon>
        <taxon>Vitaceae</taxon>
        <taxon>Viteae</taxon>
        <taxon>Vitis</taxon>
    </lineage>
</organism>
<proteinExistence type="predicted"/>
<dbReference type="Pfam" id="PF13966">
    <property type="entry name" value="zf-RVT"/>
    <property type="match status" value="1"/>
</dbReference>
<gene>
    <name evidence="2" type="ORF">CK203_006130</name>
</gene>
<evidence type="ECO:0000313" key="2">
    <source>
        <dbReference type="EMBL" id="RVX16622.1"/>
    </source>
</evidence>
<dbReference type="InterPro" id="IPR026960">
    <property type="entry name" value="RVT-Znf"/>
</dbReference>
<evidence type="ECO:0000313" key="3">
    <source>
        <dbReference type="Proteomes" id="UP000288805"/>
    </source>
</evidence>
<sequence length="231" mass="26330">MPCIVRGRRGEGVQITHLLFADDTLVSCEAREDQLTHLCWAVRIRLEKIQKDFLWGNGSLEQKPHLVRWPIVCDDKSKGGDQKEVQGGKLEDGDLVRRGLWSCPLSEVFPSLFALATSKEAWVNEVWTVEGDRRGSWTPTSLGRLMIGSWKKWEAGFFSFVPSKIIWRSCAQPKISFFAWEASWGRVLTLDRLQKKGWVLANRLKRLFCGQEEEGGMAFGVVMLVLGYLED</sequence>
<dbReference type="Proteomes" id="UP000288805">
    <property type="component" value="Unassembled WGS sequence"/>
</dbReference>
<dbReference type="AlphaFoldDB" id="A0A438K5Z4"/>
<evidence type="ECO:0000259" key="1">
    <source>
        <dbReference type="Pfam" id="PF13966"/>
    </source>
</evidence>
<comment type="caution">
    <text evidence="2">The sequence shown here is derived from an EMBL/GenBank/DDBJ whole genome shotgun (WGS) entry which is preliminary data.</text>
</comment>
<dbReference type="EMBL" id="QGNW01000015">
    <property type="protein sequence ID" value="RVX16622.1"/>
    <property type="molecule type" value="Genomic_DNA"/>
</dbReference>